<dbReference type="Pfam" id="PF08316">
    <property type="entry name" value="Pal1"/>
    <property type="match status" value="1"/>
</dbReference>
<name>A0A9W9LJ78_9EURO</name>
<evidence type="ECO:0008006" key="4">
    <source>
        <dbReference type="Google" id="ProtNLM"/>
    </source>
</evidence>
<dbReference type="PANTHER" id="PTHR28307:SF1">
    <property type="entry name" value="PAL1 CELL MORPHOLOGY PROTEIN"/>
    <property type="match status" value="1"/>
</dbReference>
<dbReference type="InterPro" id="IPR013226">
    <property type="entry name" value="Pal1"/>
</dbReference>
<dbReference type="EMBL" id="JAPQKN010000006">
    <property type="protein sequence ID" value="KAJ5157827.1"/>
    <property type="molecule type" value="Genomic_DNA"/>
</dbReference>
<dbReference type="AlphaFoldDB" id="A0A9W9LJ78"/>
<keyword evidence="3" id="KW-1185">Reference proteome</keyword>
<evidence type="ECO:0000256" key="1">
    <source>
        <dbReference type="SAM" id="MobiDB-lite"/>
    </source>
</evidence>
<feature type="region of interest" description="Disordered" evidence="1">
    <location>
        <begin position="79"/>
        <end position="111"/>
    </location>
</feature>
<dbReference type="GeneID" id="81430227"/>
<dbReference type="PANTHER" id="PTHR28307">
    <property type="entry name" value="PROTEIN PAL1"/>
    <property type="match status" value="1"/>
</dbReference>
<proteinExistence type="predicted"/>
<sequence length="276" mass="31873">MAAVDSMSMASRHHPHHPYNCQHGWDRRASYSTLGSNNPYARYMSPTSSVYCHSKRSLSESLPTVPTVSMESLWWSGTPEHQPGYPALQQDSSVPRRRRSRQYSRSSQLVNPDIIDKLDDVTSYSYHHEGPYDAVYPERNQVSQQSPLEAVRESNEEALRATPRDKIIDSLHSHRPLDGTAFFPPGTTDREGQTYQYEEGSNMMNEYGNFMRLPGQVYEDYSRPILEDLPSDLTRQKFTDEDFKDDPFYNRPISNPFTELKKKLSLRRGKKRRGTT</sequence>
<dbReference type="GO" id="GO:0005737">
    <property type="term" value="C:cytoplasm"/>
    <property type="evidence" value="ECO:0007669"/>
    <property type="project" value="TreeGrafter"/>
</dbReference>
<evidence type="ECO:0000313" key="2">
    <source>
        <dbReference type="EMBL" id="KAJ5157827.1"/>
    </source>
</evidence>
<reference evidence="2" key="1">
    <citation type="submission" date="2022-11" db="EMBL/GenBank/DDBJ databases">
        <authorList>
            <person name="Petersen C."/>
        </authorList>
    </citation>
    <scope>NUCLEOTIDE SEQUENCE</scope>
    <source>
        <strain evidence="2">IBT 26290</strain>
    </source>
</reference>
<protein>
    <recommendedName>
        <fullName evidence="4">Pal1 cell morphology</fullName>
    </recommendedName>
</protein>
<evidence type="ECO:0000313" key="3">
    <source>
        <dbReference type="Proteomes" id="UP001149163"/>
    </source>
</evidence>
<dbReference type="RefSeq" id="XP_056540816.1">
    <property type="nucleotide sequence ID" value="XM_056691051.1"/>
</dbReference>
<comment type="caution">
    <text evidence="2">The sequence shown here is derived from an EMBL/GenBank/DDBJ whole genome shotgun (WGS) entry which is preliminary data.</text>
</comment>
<gene>
    <name evidence="2" type="ORF">N7482_008927</name>
</gene>
<dbReference type="OrthoDB" id="5389892at2759"/>
<feature type="region of interest" description="Disordered" evidence="1">
    <location>
        <begin position="1"/>
        <end position="22"/>
    </location>
</feature>
<reference evidence="2" key="2">
    <citation type="journal article" date="2023" name="IMA Fungus">
        <title>Comparative genomic study of the Penicillium genus elucidates a diverse pangenome and 15 lateral gene transfer events.</title>
        <authorList>
            <person name="Petersen C."/>
            <person name="Sorensen T."/>
            <person name="Nielsen M.R."/>
            <person name="Sondergaard T.E."/>
            <person name="Sorensen J.L."/>
            <person name="Fitzpatrick D.A."/>
            <person name="Frisvad J.C."/>
            <person name="Nielsen K.L."/>
        </authorList>
    </citation>
    <scope>NUCLEOTIDE SEQUENCE</scope>
    <source>
        <strain evidence="2">IBT 26290</strain>
    </source>
</reference>
<organism evidence="2 3">
    <name type="scientific">Penicillium canariense</name>
    <dbReference type="NCBI Taxonomy" id="189055"/>
    <lineage>
        <taxon>Eukaryota</taxon>
        <taxon>Fungi</taxon>
        <taxon>Dikarya</taxon>
        <taxon>Ascomycota</taxon>
        <taxon>Pezizomycotina</taxon>
        <taxon>Eurotiomycetes</taxon>
        <taxon>Eurotiomycetidae</taxon>
        <taxon>Eurotiales</taxon>
        <taxon>Aspergillaceae</taxon>
        <taxon>Penicillium</taxon>
    </lineage>
</organism>
<accession>A0A9W9LJ78</accession>
<dbReference type="Proteomes" id="UP001149163">
    <property type="component" value="Unassembled WGS sequence"/>
</dbReference>